<comment type="caution">
    <text evidence="1">The sequence shown here is derived from an EMBL/GenBank/DDBJ whole genome shotgun (WGS) entry which is preliminary data.</text>
</comment>
<name>A0ABC8TRQ0_9AQUA</name>
<keyword evidence="2" id="KW-1185">Reference proteome</keyword>
<evidence type="ECO:0000313" key="2">
    <source>
        <dbReference type="Proteomes" id="UP001642360"/>
    </source>
</evidence>
<protein>
    <submittedName>
        <fullName evidence="1">Uncharacterized protein</fullName>
    </submittedName>
</protein>
<accession>A0ABC8TRQ0</accession>
<reference evidence="1 2" key="1">
    <citation type="submission" date="2024-02" db="EMBL/GenBank/DDBJ databases">
        <authorList>
            <person name="Vignale AGUSTIN F."/>
            <person name="Sosa J E."/>
            <person name="Modenutti C."/>
        </authorList>
    </citation>
    <scope>NUCLEOTIDE SEQUENCE [LARGE SCALE GENOMIC DNA]</scope>
</reference>
<dbReference type="AlphaFoldDB" id="A0ABC8TRQ0"/>
<dbReference type="Proteomes" id="UP001642360">
    <property type="component" value="Unassembled WGS sequence"/>
</dbReference>
<evidence type="ECO:0000313" key="1">
    <source>
        <dbReference type="EMBL" id="CAK9171828.1"/>
    </source>
</evidence>
<sequence length="185" mass="20067">MMSKARNNVEEQAAIHNLSADQSVLCLDKGKAVASVVLDSEMVDTNKKRDADNHLVPGNEIEGYPQVNSQVTEIIVKQVASPQQDTGRITSKNKFADLSLEGGELIVDLAAESQPCTSICNEVTKMTNAFCGTLRVMECTDSEGGSSRIWMTNVLCGTLRVMECTDSEGGSSKIWILRVVAMLRP</sequence>
<organism evidence="1 2">
    <name type="scientific">Ilex paraguariensis</name>
    <name type="common">yerba mate</name>
    <dbReference type="NCBI Taxonomy" id="185542"/>
    <lineage>
        <taxon>Eukaryota</taxon>
        <taxon>Viridiplantae</taxon>
        <taxon>Streptophyta</taxon>
        <taxon>Embryophyta</taxon>
        <taxon>Tracheophyta</taxon>
        <taxon>Spermatophyta</taxon>
        <taxon>Magnoliopsida</taxon>
        <taxon>eudicotyledons</taxon>
        <taxon>Gunneridae</taxon>
        <taxon>Pentapetalae</taxon>
        <taxon>asterids</taxon>
        <taxon>campanulids</taxon>
        <taxon>Aquifoliales</taxon>
        <taxon>Aquifoliaceae</taxon>
        <taxon>Ilex</taxon>
    </lineage>
</organism>
<proteinExistence type="predicted"/>
<dbReference type="EMBL" id="CAUOFW020005847">
    <property type="protein sequence ID" value="CAK9171828.1"/>
    <property type="molecule type" value="Genomic_DNA"/>
</dbReference>
<gene>
    <name evidence="1" type="ORF">ILEXP_LOCUS41434</name>
</gene>